<reference evidence="2" key="2">
    <citation type="submission" date="2020-02" db="EMBL/GenBank/DDBJ databases">
        <authorList>
            <consortium name="NCBI Pathogen Detection Project"/>
        </authorList>
    </citation>
    <scope>NUCLEOTIDE SEQUENCE</scope>
    <source>
        <strain evidence="2">MA.CCC_M3</strain>
    </source>
</reference>
<evidence type="ECO:0000256" key="1">
    <source>
        <dbReference type="SAM" id="Coils"/>
    </source>
</evidence>
<evidence type="ECO:0000313" key="2">
    <source>
        <dbReference type="EMBL" id="HAG3450052.1"/>
    </source>
</evidence>
<dbReference type="InterPro" id="IPR025153">
    <property type="entry name" value="Ead_Ea22"/>
</dbReference>
<keyword evidence="1" id="KW-0175">Coiled coil</keyword>
<dbReference type="Pfam" id="PF13935">
    <property type="entry name" value="Ead_Ea22"/>
    <property type="match status" value="1"/>
</dbReference>
<comment type="caution">
    <text evidence="2">The sequence shown here is derived from an EMBL/GenBank/DDBJ whole genome shotgun (WGS) entry which is preliminary data.</text>
</comment>
<feature type="coiled-coil region" evidence="1">
    <location>
        <begin position="48"/>
        <end position="100"/>
    </location>
</feature>
<accession>A0A761X7W0</accession>
<sequence>MTIDKQALREELSNPAIGSKDHLRKLALSLLDELDVKEEQRANWFQMAQKLGEDLDAAEKRIAEQREYYEGVIADGSKRIAELERSETQLINERDSAESALNDAYKAVMGQAPEWSNWFSFENAIDEIELVCELWRNQTDDVIQFRQRIQELEAKLANPVLLPKTNGYWNEQEKAYEEAITLAKRQVRLAGFRCEGDE</sequence>
<dbReference type="AlphaFoldDB" id="A0A761X7W0"/>
<reference evidence="2" key="1">
    <citation type="journal article" date="2018" name="Genome Biol.">
        <title>SKESA: strategic k-mer extension for scrupulous assemblies.</title>
        <authorList>
            <person name="Souvorov A."/>
            <person name="Agarwala R."/>
            <person name="Lipman D.J."/>
        </authorList>
    </citation>
    <scope>NUCLEOTIDE SEQUENCE</scope>
    <source>
        <strain evidence="2">MA.CCC_M3</strain>
    </source>
</reference>
<dbReference type="EMBL" id="DAAYBD010000017">
    <property type="protein sequence ID" value="HAG3450052.1"/>
    <property type="molecule type" value="Genomic_DNA"/>
</dbReference>
<proteinExistence type="predicted"/>
<gene>
    <name evidence="2" type="ORF">G8Z38_004439</name>
</gene>
<name>A0A761X7W0_SALER</name>
<organism evidence="2">
    <name type="scientific">Salmonella enterica</name>
    <name type="common">Salmonella choleraesuis</name>
    <dbReference type="NCBI Taxonomy" id="28901"/>
    <lineage>
        <taxon>Bacteria</taxon>
        <taxon>Pseudomonadati</taxon>
        <taxon>Pseudomonadota</taxon>
        <taxon>Gammaproteobacteria</taxon>
        <taxon>Enterobacterales</taxon>
        <taxon>Enterobacteriaceae</taxon>
        <taxon>Salmonella</taxon>
    </lineage>
</organism>
<protein>
    <submittedName>
        <fullName evidence="2">Ead/Ea22-like family protein</fullName>
    </submittedName>
</protein>